<proteinExistence type="predicted"/>
<keyword evidence="1" id="KW-0732">Signal</keyword>
<accession>A0A0R2C7Q3</accession>
<dbReference type="Proteomes" id="UP000051576">
    <property type="component" value="Unassembled WGS sequence"/>
</dbReference>
<evidence type="ECO:0000256" key="1">
    <source>
        <dbReference type="SAM" id="SignalP"/>
    </source>
</evidence>
<evidence type="ECO:0000313" key="3">
    <source>
        <dbReference type="Proteomes" id="UP000051576"/>
    </source>
</evidence>
<keyword evidence="3" id="KW-1185">Reference proteome</keyword>
<comment type="caution">
    <text evidence="2">The sequence shown here is derived from an EMBL/GenBank/DDBJ whole genome shotgun (WGS) entry which is preliminary data.</text>
</comment>
<dbReference type="PATRIC" id="fig|1133569.4.peg.1578"/>
<feature type="chain" id="PRO_5039322940" evidence="1">
    <location>
        <begin position="20"/>
        <end position="153"/>
    </location>
</feature>
<dbReference type="EMBL" id="AYYX01000041">
    <property type="protein sequence ID" value="KRM87026.1"/>
    <property type="molecule type" value="Genomic_DNA"/>
</dbReference>
<dbReference type="STRING" id="1133569.FD21_GL001440"/>
<organism evidence="2 3">
    <name type="scientific">Liquorilactobacillus vini DSM 20605</name>
    <dbReference type="NCBI Taxonomy" id="1133569"/>
    <lineage>
        <taxon>Bacteria</taxon>
        <taxon>Bacillati</taxon>
        <taxon>Bacillota</taxon>
        <taxon>Bacilli</taxon>
        <taxon>Lactobacillales</taxon>
        <taxon>Lactobacillaceae</taxon>
        <taxon>Liquorilactobacillus</taxon>
    </lineage>
</organism>
<name>A0A0R2C7Q3_9LACO</name>
<protein>
    <submittedName>
        <fullName evidence="2">Uncharacterized protein</fullName>
    </submittedName>
</protein>
<reference evidence="2 3" key="1">
    <citation type="journal article" date="2015" name="Genome Announc.">
        <title>Expanding the biotechnology potential of lactobacilli through comparative genomics of 213 strains and associated genera.</title>
        <authorList>
            <person name="Sun Z."/>
            <person name="Harris H.M."/>
            <person name="McCann A."/>
            <person name="Guo C."/>
            <person name="Argimon S."/>
            <person name="Zhang W."/>
            <person name="Yang X."/>
            <person name="Jeffery I.B."/>
            <person name="Cooney J.C."/>
            <person name="Kagawa T.F."/>
            <person name="Liu W."/>
            <person name="Song Y."/>
            <person name="Salvetti E."/>
            <person name="Wrobel A."/>
            <person name="Rasinkangas P."/>
            <person name="Parkhill J."/>
            <person name="Rea M.C."/>
            <person name="O'Sullivan O."/>
            <person name="Ritari J."/>
            <person name="Douillard F.P."/>
            <person name="Paul Ross R."/>
            <person name="Yang R."/>
            <person name="Briner A.E."/>
            <person name="Felis G.E."/>
            <person name="de Vos W.M."/>
            <person name="Barrangou R."/>
            <person name="Klaenhammer T.R."/>
            <person name="Caufield P.W."/>
            <person name="Cui Y."/>
            <person name="Zhang H."/>
            <person name="O'Toole P.W."/>
        </authorList>
    </citation>
    <scope>NUCLEOTIDE SEQUENCE [LARGE SCALE GENOMIC DNA]</scope>
    <source>
        <strain evidence="2 3">DSM 20605</strain>
    </source>
</reference>
<feature type="signal peptide" evidence="1">
    <location>
        <begin position="1"/>
        <end position="19"/>
    </location>
</feature>
<dbReference type="AlphaFoldDB" id="A0A0R2C7Q3"/>
<sequence length="153" mass="18030">MLVVLTLITSLLLFTIKPASNLTTVYQEKNFWNKLKYTWNQEFTLISQRKEWGNIKFEKDKITFYEQNRILATIKLPKTLYVFSFKQISISETGQVKGTTVLINSTDEKHHYKIVVQVGWGKYYVKQNEQVGIRLGRNDHRTKFILSGNNFFV</sequence>
<gene>
    <name evidence="2" type="ORF">FD21_GL001440</name>
</gene>
<evidence type="ECO:0000313" key="2">
    <source>
        <dbReference type="EMBL" id="KRM87026.1"/>
    </source>
</evidence>